<proteinExistence type="predicted"/>
<accession>A0ABZ3DUN4</accession>
<sequence>MSADIPAVAFGVVRMAWQVEPVDAQTARMPHAWFGPCGSRAGFGTPVDPAGAAGMAAACSRSVLHLAAFLNNMRSSSMYIGAAYRKKPRPHEGAAGTKNTVSWHEDGARQV</sequence>
<protein>
    <submittedName>
        <fullName evidence="2">Uncharacterized protein</fullName>
    </submittedName>
</protein>
<reference evidence="2 3" key="1">
    <citation type="submission" date="2022-10" db="EMBL/GenBank/DDBJ databases">
        <title>Genomic of Burkholderia cepacia PN-1.</title>
        <authorList>
            <person name="Yang Y."/>
            <person name="Guan H."/>
            <person name="Huang J."/>
        </authorList>
    </citation>
    <scope>NUCLEOTIDE SEQUENCE [LARGE SCALE GENOMIC DNA]</scope>
    <source>
        <strain evidence="2 3">PN-1</strain>
    </source>
</reference>
<evidence type="ECO:0000256" key="1">
    <source>
        <dbReference type="SAM" id="MobiDB-lite"/>
    </source>
</evidence>
<evidence type="ECO:0000313" key="2">
    <source>
        <dbReference type="EMBL" id="XAE52895.1"/>
    </source>
</evidence>
<dbReference type="EMBL" id="CP109822">
    <property type="protein sequence ID" value="XAE52895.1"/>
    <property type="molecule type" value="Genomic_DNA"/>
</dbReference>
<gene>
    <name evidence="2" type="ORF">OHZ10_19580</name>
</gene>
<keyword evidence="3" id="KW-1185">Reference proteome</keyword>
<organism evidence="2 3">
    <name type="scientific">Burkholderia arboris</name>
    <dbReference type="NCBI Taxonomy" id="488730"/>
    <lineage>
        <taxon>Bacteria</taxon>
        <taxon>Pseudomonadati</taxon>
        <taxon>Pseudomonadota</taxon>
        <taxon>Betaproteobacteria</taxon>
        <taxon>Burkholderiales</taxon>
        <taxon>Burkholderiaceae</taxon>
        <taxon>Burkholderia</taxon>
        <taxon>Burkholderia cepacia complex</taxon>
    </lineage>
</organism>
<dbReference type="Proteomes" id="UP001448498">
    <property type="component" value="Chromosome 3"/>
</dbReference>
<evidence type="ECO:0000313" key="3">
    <source>
        <dbReference type="Proteomes" id="UP001448498"/>
    </source>
</evidence>
<feature type="region of interest" description="Disordered" evidence="1">
    <location>
        <begin position="87"/>
        <end position="111"/>
    </location>
</feature>
<name>A0ABZ3DUN4_9BURK</name>
<dbReference type="RefSeq" id="WP_174992543.1">
    <property type="nucleotide sequence ID" value="NZ_CABVPX010000009.1"/>
</dbReference>